<keyword evidence="1" id="KW-0812">Transmembrane</keyword>
<feature type="transmembrane region" description="Helical" evidence="1">
    <location>
        <begin position="25"/>
        <end position="46"/>
    </location>
</feature>
<evidence type="ECO:0000256" key="1">
    <source>
        <dbReference type="SAM" id="Phobius"/>
    </source>
</evidence>
<sequence>MMMGDNVNYCSPPSTSKISLLSKTFYWIFQVLFFLFKTIWNPITWFLLKTIFHVTSEIFIYLVLGACSILIGTITQIDVYYSKNLSLKKNNEIPRRDGLRIENCTIKRFVEISQ</sequence>
<keyword evidence="3" id="KW-1185">Reference proteome</keyword>
<dbReference type="AlphaFoldDB" id="A0A9N9MIR2"/>
<feature type="transmembrane region" description="Helical" evidence="1">
    <location>
        <begin position="58"/>
        <end position="81"/>
    </location>
</feature>
<dbReference type="EMBL" id="OU892292">
    <property type="protein sequence ID" value="CAG9763942.1"/>
    <property type="molecule type" value="Genomic_DNA"/>
</dbReference>
<reference evidence="2" key="1">
    <citation type="submission" date="2022-01" db="EMBL/GenBank/DDBJ databases">
        <authorList>
            <person name="King R."/>
        </authorList>
    </citation>
    <scope>NUCLEOTIDE SEQUENCE</scope>
</reference>
<name>A0A9N9MIR2_9CUCU</name>
<evidence type="ECO:0000313" key="3">
    <source>
        <dbReference type="Proteomes" id="UP001152799"/>
    </source>
</evidence>
<accession>A0A9N9MIR2</accession>
<keyword evidence="1" id="KW-1133">Transmembrane helix</keyword>
<organism evidence="2 3">
    <name type="scientific">Ceutorhynchus assimilis</name>
    <name type="common">cabbage seed weevil</name>
    <dbReference type="NCBI Taxonomy" id="467358"/>
    <lineage>
        <taxon>Eukaryota</taxon>
        <taxon>Metazoa</taxon>
        <taxon>Ecdysozoa</taxon>
        <taxon>Arthropoda</taxon>
        <taxon>Hexapoda</taxon>
        <taxon>Insecta</taxon>
        <taxon>Pterygota</taxon>
        <taxon>Neoptera</taxon>
        <taxon>Endopterygota</taxon>
        <taxon>Coleoptera</taxon>
        <taxon>Polyphaga</taxon>
        <taxon>Cucujiformia</taxon>
        <taxon>Curculionidae</taxon>
        <taxon>Ceutorhynchinae</taxon>
        <taxon>Ceutorhynchus</taxon>
    </lineage>
</organism>
<evidence type="ECO:0000313" key="2">
    <source>
        <dbReference type="EMBL" id="CAG9763942.1"/>
    </source>
</evidence>
<gene>
    <name evidence="2" type="ORF">CEUTPL_LOCUS4591</name>
</gene>
<dbReference type="OrthoDB" id="10475192at2759"/>
<proteinExistence type="predicted"/>
<keyword evidence="1" id="KW-0472">Membrane</keyword>
<protein>
    <submittedName>
        <fullName evidence="2">Uncharacterized protein</fullName>
    </submittedName>
</protein>
<dbReference type="Proteomes" id="UP001152799">
    <property type="component" value="Chromosome 16"/>
</dbReference>